<comment type="similarity">
    <text evidence="1">Belongs to the short-chain dehydrogenases/reductases (SDR) family.</text>
</comment>
<dbReference type="PANTHER" id="PTHR42879">
    <property type="entry name" value="3-OXOACYL-(ACYL-CARRIER-PROTEIN) REDUCTASE"/>
    <property type="match status" value="1"/>
</dbReference>
<dbReference type="PRINTS" id="PR00080">
    <property type="entry name" value="SDRFAMILY"/>
</dbReference>
<dbReference type="PRINTS" id="PR00081">
    <property type="entry name" value="GDHRDH"/>
</dbReference>
<dbReference type="InterPro" id="IPR002347">
    <property type="entry name" value="SDR_fam"/>
</dbReference>
<protein>
    <submittedName>
        <fullName evidence="2">3-oxoacyl-[acyl-carrier-protein] reductase FabG</fullName>
    </submittedName>
</protein>
<sequence length="253" mass="27112">MRLEGKRALVTGGASGIGKGIAARFLKEGASVLIADKNSEGLIKTAEQFKGEGHACEYIVAVLSDRRQLDVLAEHAWSCWGGIDILVNNAGVAVREPFVDIEAERWDQIMEVNLNAIFFLTQKITRKMIDNRIKGSIVNMASKNGVAGSSALAHYNTSKGGIILLTQSMAVELAAKEIRVNALAPGFIETPLDQKLKQADDSLNLTERTPMQRVGTVEEVANCALFLASDEASYVTGSTLVVDGGHLANASEL</sequence>
<gene>
    <name evidence="2" type="primary">fabG</name>
    <name evidence="2" type="ORF">GCM10007216_20390</name>
</gene>
<dbReference type="InterPro" id="IPR036291">
    <property type="entry name" value="NAD(P)-bd_dom_sf"/>
</dbReference>
<dbReference type="NCBIfam" id="NF009466">
    <property type="entry name" value="PRK12826.1-2"/>
    <property type="match status" value="1"/>
</dbReference>
<dbReference type="EMBL" id="BMCJ01000003">
    <property type="protein sequence ID" value="GGC89562.1"/>
    <property type="molecule type" value="Genomic_DNA"/>
</dbReference>
<comment type="caution">
    <text evidence="2">The sequence shown here is derived from an EMBL/GenBank/DDBJ whole genome shotgun (WGS) entry which is preliminary data.</text>
</comment>
<accession>A0ABQ1P290</accession>
<dbReference type="NCBIfam" id="NF005559">
    <property type="entry name" value="PRK07231.1"/>
    <property type="match status" value="1"/>
</dbReference>
<dbReference type="PROSITE" id="PS00061">
    <property type="entry name" value="ADH_SHORT"/>
    <property type="match status" value="1"/>
</dbReference>
<dbReference type="Proteomes" id="UP000619534">
    <property type="component" value="Unassembled WGS sequence"/>
</dbReference>
<dbReference type="InterPro" id="IPR050259">
    <property type="entry name" value="SDR"/>
</dbReference>
<proteinExistence type="inferred from homology"/>
<reference evidence="3" key="1">
    <citation type="journal article" date="2019" name="Int. J. Syst. Evol. Microbiol.">
        <title>The Global Catalogue of Microorganisms (GCM) 10K type strain sequencing project: providing services to taxonomists for standard genome sequencing and annotation.</title>
        <authorList>
            <consortium name="The Broad Institute Genomics Platform"/>
            <consortium name="The Broad Institute Genome Sequencing Center for Infectious Disease"/>
            <person name="Wu L."/>
            <person name="Ma J."/>
        </authorList>
    </citation>
    <scope>NUCLEOTIDE SEQUENCE [LARGE SCALE GENOMIC DNA]</scope>
    <source>
        <strain evidence="3">CCM 7282</strain>
    </source>
</reference>
<dbReference type="Gene3D" id="3.40.50.720">
    <property type="entry name" value="NAD(P)-binding Rossmann-like Domain"/>
    <property type="match status" value="1"/>
</dbReference>
<dbReference type="RefSeq" id="WP_166761365.1">
    <property type="nucleotide sequence ID" value="NZ_BMCJ01000003.1"/>
</dbReference>
<evidence type="ECO:0000313" key="3">
    <source>
        <dbReference type="Proteomes" id="UP000619534"/>
    </source>
</evidence>
<name>A0ABQ1P290_9BACI</name>
<dbReference type="PANTHER" id="PTHR42879:SF2">
    <property type="entry name" value="3-OXOACYL-[ACYL-CARRIER-PROTEIN] REDUCTASE FABG"/>
    <property type="match status" value="1"/>
</dbReference>
<keyword evidence="3" id="KW-1185">Reference proteome</keyword>
<dbReference type="Pfam" id="PF13561">
    <property type="entry name" value="adh_short_C2"/>
    <property type="match status" value="1"/>
</dbReference>
<dbReference type="InterPro" id="IPR020904">
    <property type="entry name" value="Sc_DH/Rdtase_CS"/>
</dbReference>
<evidence type="ECO:0000313" key="2">
    <source>
        <dbReference type="EMBL" id="GGC89562.1"/>
    </source>
</evidence>
<organism evidence="2 3">
    <name type="scientific">Thalassobacillus devorans</name>
    <dbReference type="NCBI Taxonomy" id="279813"/>
    <lineage>
        <taxon>Bacteria</taxon>
        <taxon>Bacillati</taxon>
        <taxon>Bacillota</taxon>
        <taxon>Bacilli</taxon>
        <taxon>Bacillales</taxon>
        <taxon>Bacillaceae</taxon>
        <taxon>Thalassobacillus</taxon>
    </lineage>
</organism>
<dbReference type="CDD" id="cd05233">
    <property type="entry name" value="SDR_c"/>
    <property type="match status" value="1"/>
</dbReference>
<evidence type="ECO:0000256" key="1">
    <source>
        <dbReference type="ARBA" id="ARBA00006484"/>
    </source>
</evidence>
<dbReference type="SUPFAM" id="SSF51735">
    <property type="entry name" value="NAD(P)-binding Rossmann-fold domains"/>
    <property type="match status" value="1"/>
</dbReference>